<feature type="domain" description="TonB-dependent receptor plug" evidence="14">
    <location>
        <begin position="67"/>
        <end position="159"/>
    </location>
</feature>
<evidence type="ECO:0000313" key="15">
    <source>
        <dbReference type="EMBL" id="MFD1383653.1"/>
    </source>
</evidence>
<evidence type="ECO:0000313" key="16">
    <source>
        <dbReference type="Proteomes" id="UP001597059"/>
    </source>
</evidence>
<comment type="subcellular location">
    <subcellularLocation>
        <location evidence="1 10">Cell outer membrane</location>
        <topology evidence="1 10">Multi-pass membrane protein</topology>
    </subcellularLocation>
</comment>
<evidence type="ECO:0000259" key="13">
    <source>
        <dbReference type="Pfam" id="PF00593"/>
    </source>
</evidence>
<dbReference type="Pfam" id="PF00593">
    <property type="entry name" value="TonB_dep_Rec_b-barrel"/>
    <property type="match status" value="1"/>
</dbReference>
<keyword evidence="9 10" id="KW-0998">Cell outer membrane</keyword>
<evidence type="ECO:0000256" key="11">
    <source>
        <dbReference type="RuleBase" id="RU003357"/>
    </source>
</evidence>
<evidence type="ECO:0000256" key="5">
    <source>
        <dbReference type="ARBA" id="ARBA00022692"/>
    </source>
</evidence>
<dbReference type="RefSeq" id="WP_377367122.1">
    <property type="nucleotide sequence ID" value="NZ_JBHTMN010000011.1"/>
</dbReference>
<evidence type="ECO:0000256" key="9">
    <source>
        <dbReference type="ARBA" id="ARBA00023237"/>
    </source>
</evidence>
<dbReference type="Pfam" id="PF07715">
    <property type="entry name" value="Plug"/>
    <property type="match status" value="1"/>
</dbReference>
<reference evidence="16" key="1">
    <citation type="journal article" date="2019" name="Int. J. Syst. Evol. Microbiol.">
        <title>The Global Catalogue of Microorganisms (GCM) 10K type strain sequencing project: providing services to taxonomists for standard genome sequencing and annotation.</title>
        <authorList>
            <consortium name="The Broad Institute Genomics Platform"/>
            <consortium name="The Broad Institute Genome Sequencing Center for Infectious Disease"/>
            <person name="Wu L."/>
            <person name="Ma J."/>
        </authorList>
    </citation>
    <scope>NUCLEOTIDE SEQUENCE [LARGE SCALE GENOMIC DNA]</scope>
    <source>
        <strain evidence="16">JCM 30774</strain>
    </source>
</reference>
<sequence length="703" mass="77472">MRFPKNGMLVPSLVAITVSVAVNAKAAEQEAENAEETNNVELTTLGPLYVYGEPEETKSATKLNLSVYETPQTVSVISEDQMDDLAITDVAALLQYAPGVTVENVETNRTYYTARGFDIVNFQYDGVGVPFSYGLTQGQEDTAIYEQVEVVKGATGLITSLANPSATINYVRKRPTEETQASVKASAGSWNQHRIEGDVSGSIVGDKVKGRIVVAKEEGDSYLDRYSEEREVFYGILSGDITESTRYAIGHSINDSHADGNTSGALPLFYSDGSLTSYSRSTSTAPDWAYQDVTQTRTFLELEHDLNSNWMAKAIYTRDVREKEWESFYTTGSPDRETGTGLTADASYYEAKETEQIVDLFVSGTFSAWGQDHELVAGVNMADIELTGRTVYASAWRYDPIGSDWADGSVARPDFDTYDASTQSTDIEQTQDSYYLSTRLKMNDDLAVLLGARAIDIDQSGISYGSNQDASASEVVPYVGVTYEAMVGTLLYGSYSKVFKAQTWVDENLNPLGPVEGDSYEFGVKQELYDGRAILTLAHFGSQQDNFGEYVSRDTTSGLNIYEGVTYKSKGYEVELSGELVDGLNVSAGFTTVRIEDEDGEKARTYIPTKQFSLAVAYQLPQVEGLRLGTGVNWQNEIYYNGKEVQGSYALVDVFGQYDINPNWNVALNIKNIGDEKYRESPQWGQSYYGPGRSVLGTVTWTY</sequence>
<evidence type="ECO:0000256" key="3">
    <source>
        <dbReference type="ARBA" id="ARBA00022448"/>
    </source>
</evidence>
<gene>
    <name evidence="15" type="ORF">ACFQ45_09760</name>
</gene>
<dbReference type="Gene3D" id="2.40.170.20">
    <property type="entry name" value="TonB-dependent receptor, beta-barrel domain"/>
    <property type="match status" value="1"/>
</dbReference>
<keyword evidence="12" id="KW-0732">Signal</keyword>
<keyword evidence="6 11" id="KW-0798">TonB box</keyword>
<keyword evidence="3 10" id="KW-0813">Transport</keyword>
<accession>A0ABW4B270</accession>
<dbReference type="InterPro" id="IPR037066">
    <property type="entry name" value="Plug_dom_sf"/>
</dbReference>
<evidence type="ECO:0000256" key="1">
    <source>
        <dbReference type="ARBA" id="ARBA00004571"/>
    </source>
</evidence>
<feature type="chain" id="PRO_5045300319" evidence="12">
    <location>
        <begin position="27"/>
        <end position="703"/>
    </location>
</feature>
<evidence type="ECO:0000256" key="2">
    <source>
        <dbReference type="ARBA" id="ARBA00009810"/>
    </source>
</evidence>
<dbReference type="PANTHER" id="PTHR32552:SF74">
    <property type="entry name" value="HYDROXAMATE SIDEROPHORE RECEPTOR FHUE"/>
    <property type="match status" value="1"/>
</dbReference>
<keyword evidence="7 10" id="KW-0472">Membrane</keyword>
<keyword evidence="4 10" id="KW-1134">Transmembrane beta strand</keyword>
<dbReference type="Gene3D" id="2.170.130.10">
    <property type="entry name" value="TonB-dependent receptor, plug domain"/>
    <property type="match status" value="1"/>
</dbReference>
<evidence type="ECO:0000256" key="7">
    <source>
        <dbReference type="ARBA" id="ARBA00023136"/>
    </source>
</evidence>
<keyword evidence="5 10" id="KW-0812">Transmembrane</keyword>
<dbReference type="InterPro" id="IPR010105">
    <property type="entry name" value="TonB_sidphr_rcpt"/>
</dbReference>
<evidence type="ECO:0000256" key="6">
    <source>
        <dbReference type="ARBA" id="ARBA00023077"/>
    </source>
</evidence>
<evidence type="ECO:0000256" key="12">
    <source>
        <dbReference type="SAM" id="SignalP"/>
    </source>
</evidence>
<organism evidence="15 16">
    <name type="scientific">Rhodanobacter aciditrophus</name>
    <dbReference type="NCBI Taxonomy" id="1623218"/>
    <lineage>
        <taxon>Bacteria</taxon>
        <taxon>Pseudomonadati</taxon>
        <taxon>Pseudomonadota</taxon>
        <taxon>Gammaproteobacteria</taxon>
        <taxon>Lysobacterales</taxon>
        <taxon>Rhodanobacteraceae</taxon>
        <taxon>Rhodanobacter</taxon>
    </lineage>
</organism>
<dbReference type="InterPro" id="IPR012910">
    <property type="entry name" value="Plug_dom"/>
</dbReference>
<dbReference type="NCBIfam" id="TIGR01783">
    <property type="entry name" value="TonB-siderophor"/>
    <property type="match status" value="1"/>
</dbReference>
<dbReference type="InterPro" id="IPR039426">
    <property type="entry name" value="TonB-dep_rcpt-like"/>
</dbReference>
<dbReference type="PROSITE" id="PS52016">
    <property type="entry name" value="TONB_DEPENDENT_REC_3"/>
    <property type="match status" value="1"/>
</dbReference>
<feature type="domain" description="TonB-dependent receptor-like beta-barrel" evidence="13">
    <location>
        <begin position="248"/>
        <end position="673"/>
    </location>
</feature>
<evidence type="ECO:0000256" key="4">
    <source>
        <dbReference type="ARBA" id="ARBA00022452"/>
    </source>
</evidence>
<feature type="signal peptide" evidence="12">
    <location>
        <begin position="1"/>
        <end position="26"/>
    </location>
</feature>
<dbReference type="InterPro" id="IPR000531">
    <property type="entry name" value="Beta-barrel_TonB"/>
</dbReference>
<dbReference type="Proteomes" id="UP001597059">
    <property type="component" value="Unassembled WGS sequence"/>
</dbReference>
<dbReference type="EMBL" id="JBHTMN010000011">
    <property type="protein sequence ID" value="MFD1383653.1"/>
    <property type="molecule type" value="Genomic_DNA"/>
</dbReference>
<protein>
    <submittedName>
        <fullName evidence="15">TonB-dependent siderophore receptor</fullName>
    </submittedName>
</protein>
<comment type="similarity">
    <text evidence="2 10 11">Belongs to the TonB-dependent receptor family.</text>
</comment>
<evidence type="ECO:0000256" key="8">
    <source>
        <dbReference type="ARBA" id="ARBA00023170"/>
    </source>
</evidence>
<evidence type="ECO:0000259" key="14">
    <source>
        <dbReference type="Pfam" id="PF07715"/>
    </source>
</evidence>
<keyword evidence="16" id="KW-1185">Reference proteome</keyword>
<evidence type="ECO:0000256" key="10">
    <source>
        <dbReference type="PROSITE-ProRule" id="PRU01360"/>
    </source>
</evidence>
<dbReference type="SUPFAM" id="SSF56935">
    <property type="entry name" value="Porins"/>
    <property type="match status" value="1"/>
</dbReference>
<name>A0ABW4B270_9GAMM</name>
<keyword evidence="8 15" id="KW-0675">Receptor</keyword>
<comment type="caution">
    <text evidence="15">The sequence shown here is derived from an EMBL/GenBank/DDBJ whole genome shotgun (WGS) entry which is preliminary data.</text>
</comment>
<proteinExistence type="inferred from homology"/>
<dbReference type="CDD" id="cd01347">
    <property type="entry name" value="ligand_gated_channel"/>
    <property type="match status" value="1"/>
</dbReference>
<dbReference type="InterPro" id="IPR036942">
    <property type="entry name" value="Beta-barrel_TonB_sf"/>
</dbReference>
<dbReference type="PANTHER" id="PTHR32552">
    <property type="entry name" value="FERRICHROME IRON RECEPTOR-RELATED"/>
    <property type="match status" value="1"/>
</dbReference>